<protein>
    <submittedName>
        <fullName evidence="4">Winged helix-turn-helix domain-containing protein</fullName>
    </submittedName>
</protein>
<evidence type="ECO:0000313" key="5">
    <source>
        <dbReference type="Proteomes" id="UP001651050"/>
    </source>
</evidence>
<dbReference type="Proteomes" id="UP001651050">
    <property type="component" value="Unassembled WGS sequence"/>
</dbReference>
<dbReference type="RefSeq" id="WP_416344013.1">
    <property type="nucleotide sequence ID" value="NZ_JALQCY010000003.1"/>
</dbReference>
<keyword evidence="5" id="KW-1185">Reference proteome</keyword>
<dbReference type="PROSITE" id="PS51755">
    <property type="entry name" value="OMPR_PHOB"/>
    <property type="match status" value="1"/>
</dbReference>
<organism evidence="4 5">
    <name type="scientific">Isoptericola peretonis</name>
    <dbReference type="NCBI Taxonomy" id="2918523"/>
    <lineage>
        <taxon>Bacteria</taxon>
        <taxon>Bacillati</taxon>
        <taxon>Actinomycetota</taxon>
        <taxon>Actinomycetes</taxon>
        <taxon>Micrococcales</taxon>
        <taxon>Promicromonosporaceae</taxon>
        <taxon>Isoptericola</taxon>
    </lineage>
</organism>
<evidence type="ECO:0000313" key="4">
    <source>
        <dbReference type="EMBL" id="MCK9794159.1"/>
    </source>
</evidence>
<dbReference type="Gene3D" id="1.10.10.10">
    <property type="entry name" value="Winged helix-like DNA-binding domain superfamily/Winged helix DNA-binding domain"/>
    <property type="match status" value="1"/>
</dbReference>
<evidence type="ECO:0000259" key="3">
    <source>
        <dbReference type="PROSITE" id="PS51755"/>
    </source>
</evidence>
<dbReference type="SMART" id="SM00862">
    <property type="entry name" value="Trans_reg_C"/>
    <property type="match status" value="1"/>
</dbReference>
<dbReference type="Pfam" id="PF00486">
    <property type="entry name" value="Trans_reg_C"/>
    <property type="match status" value="1"/>
</dbReference>
<dbReference type="InterPro" id="IPR036388">
    <property type="entry name" value="WH-like_DNA-bd_sf"/>
</dbReference>
<dbReference type="SUPFAM" id="SSF46894">
    <property type="entry name" value="C-terminal effector domain of the bipartite response regulators"/>
    <property type="match status" value="1"/>
</dbReference>
<sequence length="206" mass="22335">MPHENRAEPTGGYVLCIGLPLQRVGEVARLLRGRAAVIATADTDGARILLGPTQAAVVPDAEGASAHVLEVHARASPPARERTAVEPEVEREDNRAPDVVAVEASRLRRIVLGALEVDLAAREVTARGTPVHLSMREFDLLAALASAPDRVWSFAELTRTVWRTGYLGDPDPVTSAVKRLRKRLRVVPELRVTSVRGIGYRLLVPV</sequence>
<feature type="DNA-binding region" description="OmpR/PhoB-type" evidence="2">
    <location>
        <begin position="107"/>
        <end position="204"/>
    </location>
</feature>
<dbReference type="EMBL" id="JALQCY010000003">
    <property type="protein sequence ID" value="MCK9794159.1"/>
    <property type="molecule type" value="Genomic_DNA"/>
</dbReference>
<evidence type="ECO:0000256" key="1">
    <source>
        <dbReference type="ARBA" id="ARBA00023125"/>
    </source>
</evidence>
<gene>
    <name evidence="4" type="ORF">M1843_10415</name>
</gene>
<dbReference type="InterPro" id="IPR016032">
    <property type="entry name" value="Sig_transdc_resp-reg_C-effctor"/>
</dbReference>
<accession>A0ABT0J3Y3</accession>
<keyword evidence="1 2" id="KW-0238">DNA-binding</keyword>
<name>A0ABT0J3Y3_9MICO</name>
<dbReference type="InterPro" id="IPR001867">
    <property type="entry name" value="OmpR/PhoB-type_DNA-bd"/>
</dbReference>
<proteinExistence type="predicted"/>
<comment type="caution">
    <text evidence="4">The sequence shown here is derived from an EMBL/GenBank/DDBJ whole genome shotgun (WGS) entry which is preliminary data.</text>
</comment>
<dbReference type="CDD" id="cd00383">
    <property type="entry name" value="trans_reg_C"/>
    <property type="match status" value="1"/>
</dbReference>
<feature type="domain" description="OmpR/PhoB-type" evidence="3">
    <location>
        <begin position="107"/>
        <end position="204"/>
    </location>
</feature>
<evidence type="ECO:0000256" key="2">
    <source>
        <dbReference type="PROSITE-ProRule" id="PRU01091"/>
    </source>
</evidence>
<reference evidence="4 5" key="1">
    <citation type="submission" date="2022-02" db="EMBL/GenBank/DDBJ databases">
        <title>The car tank lid bacteriome: a reservoir of bacteria with potential in bioremediation of fuel.</title>
        <authorList>
            <person name="Vidal-Verdu A."/>
            <person name="Gomez-Martinez D."/>
            <person name="Latorre-Perez A."/>
            <person name="Pereto J."/>
            <person name="Porcar M."/>
        </authorList>
    </citation>
    <scope>NUCLEOTIDE SEQUENCE [LARGE SCALE GENOMIC DNA]</scope>
    <source>
        <strain evidence="4 5">4D.3</strain>
    </source>
</reference>